<comment type="catalytic activity">
    <reaction evidence="12">
        <text>a di-trans,poly-cis-dolichyl phosphate + UDP-alpha-D-glucose = a di-trans,poly-cis-dolichyl beta-D-glucosyl phosphate + UDP</text>
        <dbReference type="Rhea" id="RHEA:15401"/>
        <dbReference type="Rhea" id="RHEA-COMP:19498"/>
        <dbReference type="Rhea" id="RHEA-COMP:19502"/>
        <dbReference type="ChEBI" id="CHEBI:57525"/>
        <dbReference type="ChEBI" id="CHEBI:57683"/>
        <dbReference type="ChEBI" id="CHEBI:58223"/>
        <dbReference type="ChEBI" id="CHEBI:58885"/>
        <dbReference type="EC" id="2.4.1.117"/>
    </reaction>
    <physiologicalReaction direction="left-to-right" evidence="12">
        <dbReference type="Rhea" id="RHEA:15402"/>
    </physiologicalReaction>
</comment>
<dbReference type="GO" id="GO:0005789">
    <property type="term" value="C:endoplasmic reticulum membrane"/>
    <property type="evidence" value="ECO:0007669"/>
    <property type="project" value="UniProtKB-SubCell"/>
</dbReference>
<evidence type="ECO:0000256" key="8">
    <source>
        <dbReference type="ARBA" id="ARBA00022824"/>
    </source>
</evidence>
<evidence type="ECO:0000256" key="6">
    <source>
        <dbReference type="ARBA" id="ARBA00022679"/>
    </source>
</evidence>
<keyword evidence="9" id="KW-0735">Signal-anchor</keyword>
<evidence type="ECO:0000256" key="11">
    <source>
        <dbReference type="ARBA" id="ARBA00023136"/>
    </source>
</evidence>
<gene>
    <name evidence="14" type="primary">arnC_38</name>
    <name evidence="14" type="ORF">SDC9_73708</name>
</gene>
<evidence type="ECO:0000256" key="3">
    <source>
        <dbReference type="ARBA" id="ARBA00006739"/>
    </source>
</evidence>
<dbReference type="InterPro" id="IPR035518">
    <property type="entry name" value="DPG_synthase"/>
</dbReference>
<keyword evidence="11" id="KW-0472">Membrane</keyword>
<dbReference type="InterPro" id="IPR001173">
    <property type="entry name" value="Glyco_trans_2-like"/>
</dbReference>
<protein>
    <recommendedName>
        <fullName evidence="4">dolichyl-phosphate beta-glucosyltransferase</fullName>
        <ecNumber evidence="4">2.4.1.117</ecNumber>
    </recommendedName>
</protein>
<evidence type="ECO:0000256" key="9">
    <source>
        <dbReference type="ARBA" id="ARBA00022968"/>
    </source>
</evidence>
<organism evidence="14">
    <name type="scientific">bioreactor metagenome</name>
    <dbReference type="NCBI Taxonomy" id="1076179"/>
    <lineage>
        <taxon>unclassified sequences</taxon>
        <taxon>metagenomes</taxon>
        <taxon>ecological metagenomes</taxon>
    </lineage>
</organism>
<dbReference type="PANTHER" id="PTHR10859">
    <property type="entry name" value="GLYCOSYL TRANSFERASE"/>
    <property type="match status" value="1"/>
</dbReference>
<evidence type="ECO:0000256" key="12">
    <source>
        <dbReference type="ARBA" id="ARBA00045097"/>
    </source>
</evidence>
<comment type="similarity">
    <text evidence="3">Belongs to the glycosyltransferase 2 family.</text>
</comment>
<keyword evidence="8" id="KW-0256">Endoplasmic reticulum</keyword>
<feature type="domain" description="Glycosyltransferase 2-like" evidence="13">
    <location>
        <begin position="12"/>
        <end position="179"/>
    </location>
</feature>
<dbReference type="InterPro" id="IPR029044">
    <property type="entry name" value="Nucleotide-diphossugar_trans"/>
</dbReference>
<dbReference type="GO" id="GO:0006487">
    <property type="term" value="P:protein N-linked glycosylation"/>
    <property type="evidence" value="ECO:0007669"/>
    <property type="project" value="TreeGrafter"/>
</dbReference>
<evidence type="ECO:0000256" key="5">
    <source>
        <dbReference type="ARBA" id="ARBA00022676"/>
    </source>
</evidence>
<dbReference type="AlphaFoldDB" id="A0A644YGS2"/>
<dbReference type="PANTHER" id="PTHR10859:SF91">
    <property type="entry name" value="DOLICHYL-PHOSPHATE BETA-GLUCOSYLTRANSFERASE"/>
    <property type="match status" value="1"/>
</dbReference>
<comment type="pathway">
    <text evidence="2">Protein modification; protein glycosylation.</text>
</comment>
<evidence type="ECO:0000313" key="14">
    <source>
        <dbReference type="EMBL" id="MPM27198.1"/>
    </source>
</evidence>
<comment type="subcellular location">
    <subcellularLocation>
        <location evidence="1">Endoplasmic reticulum membrane</location>
        <topology evidence="1">Single-pass membrane protein</topology>
    </subcellularLocation>
</comment>
<dbReference type="EC" id="2.4.1.117" evidence="4"/>
<reference evidence="14" key="1">
    <citation type="submission" date="2019-08" db="EMBL/GenBank/DDBJ databases">
        <authorList>
            <person name="Kucharzyk K."/>
            <person name="Murdoch R.W."/>
            <person name="Higgins S."/>
            <person name="Loffler F."/>
        </authorList>
    </citation>
    <scope>NUCLEOTIDE SEQUENCE</scope>
</reference>
<dbReference type="SUPFAM" id="SSF53448">
    <property type="entry name" value="Nucleotide-diphospho-sugar transferases"/>
    <property type="match status" value="1"/>
</dbReference>
<keyword evidence="7" id="KW-0812">Transmembrane</keyword>
<sequence>MSIMNTPMPFLSVVLPSYNEKKNLKRGALDEAYQFLKDFERSWELILSDDGSTDGTLETLEAFAKKDTRISVLANQHRGKGPTVKSGMLAAQGKWRLFADFDQSTPMRDVRELLKYVPDYDVVLGSREASGAKREKEPFYRHLMGRGFNLLVQILAVPGIADTQCGFKLFSAEATEKLFPKLWVYSGKSSRQTAFTGAFDVELLYLAKKYHFRMKEVPIKWKHFHTDRVNPIRDSVLMFIDILRIRLASLTGKYPKS</sequence>
<evidence type="ECO:0000256" key="1">
    <source>
        <dbReference type="ARBA" id="ARBA00004389"/>
    </source>
</evidence>
<keyword evidence="5 14" id="KW-0328">Glycosyltransferase</keyword>
<dbReference type="Gene3D" id="3.90.550.10">
    <property type="entry name" value="Spore Coat Polysaccharide Biosynthesis Protein SpsA, Chain A"/>
    <property type="match status" value="1"/>
</dbReference>
<dbReference type="CDD" id="cd04188">
    <property type="entry name" value="DPG_synthase"/>
    <property type="match status" value="1"/>
</dbReference>
<evidence type="ECO:0000256" key="4">
    <source>
        <dbReference type="ARBA" id="ARBA00012583"/>
    </source>
</evidence>
<evidence type="ECO:0000256" key="10">
    <source>
        <dbReference type="ARBA" id="ARBA00022989"/>
    </source>
</evidence>
<keyword evidence="10" id="KW-1133">Transmembrane helix</keyword>
<evidence type="ECO:0000256" key="2">
    <source>
        <dbReference type="ARBA" id="ARBA00004922"/>
    </source>
</evidence>
<evidence type="ECO:0000256" key="7">
    <source>
        <dbReference type="ARBA" id="ARBA00022692"/>
    </source>
</evidence>
<comment type="caution">
    <text evidence="14">The sequence shown here is derived from an EMBL/GenBank/DDBJ whole genome shotgun (WGS) entry which is preliminary data.</text>
</comment>
<dbReference type="EMBL" id="VSSQ01004931">
    <property type="protein sequence ID" value="MPM27198.1"/>
    <property type="molecule type" value="Genomic_DNA"/>
</dbReference>
<dbReference type="GO" id="GO:0004581">
    <property type="term" value="F:dolichyl-phosphate beta-glucosyltransferase activity"/>
    <property type="evidence" value="ECO:0007669"/>
    <property type="project" value="UniProtKB-EC"/>
</dbReference>
<keyword evidence="6 14" id="KW-0808">Transferase</keyword>
<evidence type="ECO:0000259" key="13">
    <source>
        <dbReference type="Pfam" id="PF00535"/>
    </source>
</evidence>
<accession>A0A644YGS2</accession>
<dbReference type="Pfam" id="PF00535">
    <property type="entry name" value="Glycos_transf_2"/>
    <property type="match status" value="1"/>
</dbReference>
<proteinExistence type="inferred from homology"/>
<name>A0A644YGS2_9ZZZZ</name>